<proteinExistence type="inferred from homology"/>
<evidence type="ECO:0000256" key="3">
    <source>
        <dbReference type="ARBA" id="ARBA00005371"/>
    </source>
</evidence>
<evidence type="ECO:0000256" key="2">
    <source>
        <dbReference type="ARBA" id="ARBA00004408"/>
    </source>
</evidence>
<evidence type="ECO:0000313" key="10">
    <source>
        <dbReference type="EMBL" id="KAK7066572.1"/>
    </source>
</evidence>
<dbReference type="InterPro" id="IPR040424">
    <property type="entry name" value="Smn1"/>
</dbReference>
<keyword evidence="4" id="KW-0507">mRNA processing</keyword>
<reference evidence="10 11" key="1">
    <citation type="submission" date="2023-11" db="EMBL/GenBank/DDBJ databases">
        <title>Halocaridina rubra genome assembly.</title>
        <authorList>
            <person name="Smith C."/>
        </authorList>
    </citation>
    <scope>NUCLEOTIDE SEQUENCE [LARGE SCALE GENOMIC DNA]</scope>
    <source>
        <strain evidence="10">EP-1</strain>
        <tissue evidence="10">Whole</tissue>
    </source>
</reference>
<dbReference type="Pfam" id="PF20635">
    <property type="entry name" value="SMN_YG-box"/>
    <property type="match status" value="1"/>
</dbReference>
<evidence type="ECO:0000256" key="1">
    <source>
        <dbReference type="ARBA" id="ARBA00004216"/>
    </source>
</evidence>
<keyword evidence="6" id="KW-0539">Nucleus</keyword>
<comment type="similarity">
    <text evidence="3">Belongs to the SMN family.</text>
</comment>
<dbReference type="EMBL" id="JAXCGZ010019128">
    <property type="protein sequence ID" value="KAK7066572.1"/>
    <property type="molecule type" value="Genomic_DNA"/>
</dbReference>
<dbReference type="GO" id="GO:0097504">
    <property type="term" value="C:Gemini of Cajal bodies"/>
    <property type="evidence" value="ECO:0007669"/>
    <property type="project" value="UniProtKB-SubCell"/>
</dbReference>
<gene>
    <name evidence="10" type="ORF">SK128_026090</name>
</gene>
<dbReference type="InterPro" id="IPR047313">
    <property type="entry name" value="SMN_C"/>
</dbReference>
<protein>
    <recommendedName>
        <fullName evidence="9">Tudor domain-containing protein</fullName>
    </recommendedName>
</protein>
<organism evidence="10 11">
    <name type="scientific">Halocaridina rubra</name>
    <name type="common">Hawaiian red shrimp</name>
    <dbReference type="NCBI Taxonomy" id="373956"/>
    <lineage>
        <taxon>Eukaryota</taxon>
        <taxon>Metazoa</taxon>
        <taxon>Ecdysozoa</taxon>
        <taxon>Arthropoda</taxon>
        <taxon>Crustacea</taxon>
        <taxon>Multicrustacea</taxon>
        <taxon>Malacostraca</taxon>
        <taxon>Eumalacostraca</taxon>
        <taxon>Eucarida</taxon>
        <taxon>Decapoda</taxon>
        <taxon>Pleocyemata</taxon>
        <taxon>Caridea</taxon>
        <taxon>Atyoidea</taxon>
        <taxon>Atyidae</taxon>
        <taxon>Halocaridina</taxon>
    </lineage>
</organism>
<feature type="domain" description="Tudor" evidence="9">
    <location>
        <begin position="82"/>
        <end position="142"/>
    </location>
</feature>
<evidence type="ECO:0000256" key="5">
    <source>
        <dbReference type="ARBA" id="ARBA00023187"/>
    </source>
</evidence>
<dbReference type="Gene3D" id="2.30.30.140">
    <property type="match status" value="1"/>
</dbReference>
<evidence type="ECO:0000256" key="6">
    <source>
        <dbReference type="ARBA" id="ARBA00023242"/>
    </source>
</evidence>
<dbReference type="GO" id="GO:0008380">
    <property type="term" value="P:RNA splicing"/>
    <property type="evidence" value="ECO:0007669"/>
    <property type="project" value="UniProtKB-KW"/>
</dbReference>
<dbReference type="GO" id="GO:0003723">
    <property type="term" value="F:RNA binding"/>
    <property type="evidence" value="ECO:0007669"/>
    <property type="project" value="InterPro"/>
</dbReference>
<feature type="compositionally biased region" description="Pro residues" evidence="8">
    <location>
        <begin position="184"/>
        <end position="195"/>
    </location>
</feature>
<feature type="compositionally biased region" description="Polar residues" evidence="8">
    <location>
        <begin position="153"/>
        <end position="163"/>
    </location>
</feature>
<comment type="caution">
    <text evidence="10">The sequence shown here is derived from an EMBL/GenBank/DDBJ whole genome shotgun (WGS) entry which is preliminary data.</text>
</comment>
<dbReference type="PROSITE" id="PS50304">
    <property type="entry name" value="TUDOR"/>
    <property type="match status" value="1"/>
</dbReference>
<dbReference type="Gene3D" id="3.40.190.10">
    <property type="entry name" value="Periplasmic binding protein-like II"/>
    <property type="match status" value="1"/>
</dbReference>
<name>A0AAN8WK86_HALRR</name>
<keyword evidence="5" id="KW-0508">mRNA splicing</keyword>
<feature type="region of interest" description="Disordered" evidence="8">
    <location>
        <begin position="143"/>
        <end position="195"/>
    </location>
</feature>
<evidence type="ECO:0000313" key="11">
    <source>
        <dbReference type="Proteomes" id="UP001381693"/>
    </source>
</evidence>
<feature type="region of interest" description="Disordered" evidence="8">
    <location>
        <begin position="42"/>
        <end position="77"/>
    </location>
</feature>
<dbReference type="GO" id="GO:0015030">
    <property type="term" value="C:Cajal body"/>
    <property type="evidence" value="ECO:0007669"/>
    <property type="project" value="UniProtKB-SubCell"/>
</dbReference>
<evidence type="ECO:0000256" key="4">
    <source>
        <dbReference type="ARBA" id="ARBA00022664"/>
    </source>
</evidence>
<evidence type="ECO:0000256" key="7">
    <source>
        <dbReference type="ARBA" id="ARBA00034695"/>
    </source>
</evidence>
<sequence length="267" mass="30117">MASADGEIVFDISKKNELTHEEIWDDTILIQQYDEALARVQKKLGSKATESENSEITSHSESARDNKDPKKKKKKNKRKKCDWHVGDFCRARYVVDGQTYEARIVALHPERNKATVRYIGYNNEEAISLGSLLKSRGQDARVKQEELADGGQSEFSDVGSSAVESEMMSDTDGERSSKRQQLPKMPPSFPHMMPPPSFGMPGAQFNPPPHLPDLPPPPALAMDMSDNPQTSEALHTMLMSWYMTGYHTGYYQGLRQGDLQKQKKKQK</sequence>
<dbReference type="CDD" id="cd22851">
    <property type="entry name" value="SMN_N"/>
    <property type="match status" value="1"/>
</dbReference>
<dbReference type="Pfam" id="PF06003">
    <property type="entry name" value="SMN_Tudor"/>
    <property type="match status" value="1"/>
</dbReference>
<dbReference type="GO" id="GO:0030018">
    <property type="term" value="C:Z disc"/>
    <property type="evidence" value="ECO:0007669"/>
    <property type="project" value="UniProtKB-SubCell"/>
</dbReference>
<dbReference type="Pfam" id="PF20636">
    <property type="entry name" value="SMN_G2-BD"/>
    <property type="match status" value="1"/>
</dbReference>
<dbReference type="SUPFAM" id="SSF63748">
    <property type="entry name" value="Tudor/PWWP/MBT"/>
    <property type="match status" value="1"/>
</dbReference>
<dbReference type="PANTHER" id="PTHR39267:SF1">
    <property type="entry name" value="SURVIVAL MOTOR NEURON PROTEIN"/>
    <property type="match status" value="1"/>
</dbReference>
<dbReference type="InterPro" id="IPR002999">
    <property type="entry name" value="Tudor"/>
</dbReference>
<evidence type="ECO:0000259" key="9">
    <source>
        <dbReference type="PROSITE" id="PS50304"/>
    </source>
</evidence>
<dbReference type="CDD" id="cd22852">
    <property type="entry name" value="SMN_C"/>
    <property type="match status" value="1"/>
</dbReference>
<dbReference type="InterPro" id="IPR049481">
    <property type="entry name" value="SMN_G2-BD"/>
</dbReference>
<accession>A0AAN8WK86</accession>
<dbReference type="GO" id="GO:0006397">
    <property type="term" value="P:mRNA processing"/>
    <property type="evidence" value="ECO:0007669"/>
    <property type="project" value="UniProtKB-KW"/>
</dbReference>
<dbReference type="InterPro" id="IPR010304">
    <property type="entry name" value="SMN_Tudor"/>
</dbReference>
<dbReference type="PANTHER" id="PTHR39267">
    <property type="entry name" value="SURVIVAL MOTOR NEURON-LIKE PROTEIN 1"/>
    <property type="match status" value="1"/>
</dbReference>
<evidence type="ECO:0000256" key="8">
    <source>
        <dbReference type="SAM" id="MobiDB-lite"/>
    </source>
</evidence>
<dbReference type="Proteomes" id="UP001381693">
    <property type="component" value="Unassembled WGS sequence"/>
</dbReference>
<dbReference type="SMART" id="SM00333">
    <property type="entry name" value="TUDOR"/>
    <property type="match status" value="1"/>
</dbReference>
<keyword evidence="11" id="KW-1185">Reference proteome</keyword>
<comment type="subcellular location">
    <subcellularLocation>
        <location evidence="1">Cytoplasm</location>
        <location evidence="1">Myofibril</location>
        <location evidence="1">Sarcomere</location>
        <location evidence="1">Z line</location>
    </subcellularLocation>
    <subcellularLocation>
        <location evidence="2">Nucleus</location>
        <location evidence="2">Cajal body</location>
    </subcellularLocation>
    <subcellularLocation>
        <location evidence="7">Nucleus</location>
        <location evidence="7">Gem</location>
    </subcellularLocation>
</comment>
<dbReference type="AlphaFoldDB" id="A0AAN8WK86"/>